<dbReference type="InterPro" id="IPR006860">
    <property type="entry name" value="FecR"/>
</dbReference>
<keyword evidence="1" id="KW-1133">Transmembrane helix</keyword>
<evidence type="ECO:0000313" key="4">
    <source>
        <dbReference type="EMBL" id="SHO64556.1"/>
    </source>
</evidence>
<dbReference type="GO" id="GO:0016989">
    <property type="term" value="F:sigma factor antagonist activity"/>
    <property type="evidence" value="ECO:0007669"/>
    <property type="project" value="TreeGrafter"/>
</dbReference>
<keyword evidence="1" id="KW-0812">Transmembrane</keyword>
<dbReference type="PIRSF" id="PIRSF018266">
    <property type="entry name" value="FecR"/>
    <property type="match status" value="1"/>
</dbReference>
<proteinExistence type="predicted"/>
<dbReference type="Pfam" id="PF04773">
    <property type="entry name" value="FecR"/>
    <property type="match status" value="1"/>
</dbReference>
<dbReference type="Gene3D" id="3.55.50.30">
    <property type="match status" value="1"/>
</dbReference>
<dbReference type="AlphaFoldDB" id="A0A1M7ZIQ1"/>
<feature type="transmembrane region" description="Helical" evidence="1">
    <location>
        <begin position="87"/>
        <end position="105"/>
    </location>
</feature>
<dbReference type="Gene3D" id="2.60.120.1440">
    <property type="match status" value="1"/>
</dbReference>
<dbReference type="PANTHER" id="PTHR30273">
    <property type="entry name" value="PERIPLASMIC SIGNAL SENSOR AND SIGMA FACTOR ACTIVATOR FECR-RELATED"/>
    <property type="match status" value="1"/>
</dbReference>
<evidence type="ECO:0000259" key="3">
    <source>
        <dbReference type="Pfam" id="PF16344"/>
    </source>
</evidence>
<name>A0A1M7ZIQ1_9BACT</name>
<evidence type="ECO:0000259" key="2">
    <source>
        <dbReference type="Pfam" id="PF04773"/>
    </source>
</evidence>
<gene>
    <name evidence="4" type="ORF">SAMN04488108_3530</name>
</gene>
<dbReference type="EMBL" id="FRXN01000005">
    <property type="protein sequence ID" value="SHO64556.1"/>
    <property type="molecule type" value="Genomic_DNA"/>
</dbReference>
<dbReference type="PANTHER" id="PTHR30273:SF2">
    <property type="entry name" value="PROTEIN FECR"/>
    <property type="match status" value="1"/>
</dbReference>
<protein>
    <submittedName>
        <fullName evidence="4">FecR family protein</fullName>
    </submittedName>
</protein>
<accession>A0A1M7ZIQ1</accession>
<reference evidence="5" key="1">
    <citation type="submission" date="2016-12" db="EMBL/GenBank/DDBJ databases">
        <authorList>
            <person name="Varghese N."/>
            <person name="Submissions S."/>
        </authorList>
    </citation>
    <scope>NUCLEOTIDE SEQUENCE [LARGE SCALE GENOMIC DNA]</scope>
    <source>
        <strain evidence="5">DSM 25035</strain>
    </source>
</reference>
<evidence type="ECO:0000256" key="1">
    <source>
        <dbReference type="SAM" id="Phobius"/>
    </source>
</evidence>
<organism evidence="4 5">
    <name type="scientific">Algoriphagus zhangzhouensis</name>
    <dbReference type="NCBI Taxonomy" id="1073327"/>
    <lineage>
        <taxon>Bacteria</taxon>
        <taxon>Pseudomonadati</taxon>
        <taxon>Bacteroidota</taxon>
        <taxon>Cytophagia</taxon>
        <taxon>Cytophagales</taxon>
        <taxon>Cyclobacteriaceae</taxon>
        <taxon>Algoriphagus</taxon>
    </lineage>
</organism>
<keyword evidence="1" id="KW-0472">Membrane</keyword>
<evidence type="ECO:0000313" key="5">
    <source>
        <dbReference type="Proteomes" id="UP000184609"/>
    </source>
</evidence>
<dbReference type="InterPro" id="IPR032508">
    <property type="entry name" value="FecR_C"/>
</dbReference>
<dbReference type="Pfam" id="PF16344">
    <property type="entry name" value="FecR_C"/>
    <property type="match status" value="1"/>
</dbReference>
<dbReference type="RefSeq" id="WP_073573121.1">
    <property type="nucleotide sequence ID" value="NZ_FRXN01000005.1"/>
</dbReference>
<dbReference type="Proteomes" id="UP000184609">
    <property type="component" value="Unassembled WGS sequence"/>
</dbReference>
<sequence>MSEQEKEHIEDLIGKYILNEATQQEKAEVEAWAQLNSENEKYLKDSQLIFEKSQIPSSPKFNADKAWEKVHPQLDIPGKRHVFMQPFWRVAAGLVLIASLAYIFYTQLNFVEEQVFISQNEVVTQIFEEEAEVTLNKDSEVKVAFNSRKKTGVIDLKGEATISISEDKKASWLVEAGELKILDIGTVFHVRAIPEEDHVEVSVFEGSVQFFTDEQEGILLESGEKGRFDKATQQFFKDEANPNVIAYKTRIFEFEDLPLQEVVDQLNQVYQQSIRLEGPIGNCPITVNFENESLETVLSIITETMGLDLDESGDEIVLSGESCF</sequence>
<dbReference type="OrthoDB" id="1452822at2"/>
<feature type="domain" description="FecR protein" evidence="2">
    <location>
        <begin position="119"/>
        <end position="209"/>
    </location>
</feature>
<dbReference type="STRING" id="1073327.SAMN04488108_3530"/>
<keyword evidence="5" id="KW-1185">Reference proteome</keyword>
<dbReference type="InterPro" id="IPR012373">
    <property type="entry name" value="Ferrdict_sens_TM"/>
</dbReference>
<feature type="domain" description="Protein FecR C-terminal" evidence="3">
    <location>
        <begin position="252"/>
        <end position="317"/>
    </location>
</feature>